<dbReference type="InterPro" id="IPR036890">
    <property type="entry name" value="HATPase_C_sf"/>
</dbReference>
<evidence type="ECO:0000259" key="11">
    <source>
        <dbReference type="PROSITE" id="PS50110"/>
    </source>
</evidence>
<reference evidence="12 13" key="1">
    <citation type="submission" date="2019-03" db="EMBL/GenBank/DDBJ databases">
        <title>Luteimonas zhaokaii sp.nov., isolated from the rectal contents of Plateau pika in Yushu, Qinghai Province, China.</title>
        <authorList>
            <person name="Zhang G."/>
        </authorList>
    </citation>
    <scope>NUCLEOTIDE SEQUENCE [LARGE SCALE GENOMIC DNA]</scope>
    <source>
        <strain evidence="12 13">B9</strain>
    </source>
</reference>
<evidence type="ECO:0000256" key="4">
    <source>
        <dbReference type="ARBA" id="ARBA00022679"/>
    </source>
</evidence>
<feature type="domain" description="Response regulatory" evidence="11">
    <location>
        <begin position="1055"/>
        <end position="1169"/>
    </location>
</feature>
<dbReference type="OrthoDB" id="176203at2"/>
<feature type="signal peptide" evidence="9">
    <location>
        <begin position="1"/>
        <end position="18"/>
    </location>
</feature>
<accession>A0A4R5U1C6</accession>
<dbReference type="SUPFAM" id="SSF52172">
    <property type="entry name" value="CheY-like"/>
    <property type="match status" value="1"/>
</dbReference>
<evidence type="ECO:0000256" key="7">
    <source>
        <dbReference type="PROSITE-ProRule" id="PRU00169"/>
    </source>
</evidence>
<evidence type="ECO:0000259" key="10">
    <source>
        <dbReference type="PROSITE" id="PS50109"/>
    </source>
</evidence>
<keyword evidence="8" id="KW-0472">Membrane</keyword>
<dbReference type="AlphaFoldDB" id="A0A4R5U1C6"/>
<dbReference type="InterPro" id="IPR011110">
    <property type="entry name" value="Reg_prop"/>
</dbReference>
<dbReference type="SMART" id="SM00387">
    <property type="entry name" value="HATPase_c"/>
    <property type="match status" value="1"/>
</dbReference>
<dbReference type="InterPro" id="IPR011006">
    <property type="entry name" value="CheY-like_superfamily"/>
</dbReference>
<dbReference type="Gene3D" id="3.30.565.10">
    <property type="entry name" value="Histidine kinase-like ATPase, C-terminal domain"/>
    <property type="match status" value="1"/>
</dbReference>
<dbReference type="CDD" id="cd17546">
    <property type="entry name" value="REC_hyHK_CKI1_RcsC-like"/>
    <property type="match status" value="1"/>
</dbReference>
<dbReference type="EMBL" id="SMTF01000002">
    <property type="protein sequence ID" value="TDK27379.1"/>
    <property type="molecule type" value="Genomic_DNA"/>
</dbReference>
<keyword evidence="8" id="KW-1133">Transmembrane helix</keyword>
<evidence type="ECO:0000313" key="12">
    <source>
        <dbReference type="EMBL" id="TDK27379.1"/>
    </source>
</evidence>
<dbReference type="PANTHER" id="PTHR43047">
    <property type="entry name" value="TWO-COMPONENT HISTIDINE PROTEIN KINASE"/>
    <property type="match status" value="1"/>
</dbReference>
<sequence length="1183" mass="129024">MLRVGLLLLLLAVGPAWGWDDPATVPQPRQFSVFDGLPSNRINAIAEDAQGYLWIGTRDGLARYDGVGFRIWRVGDGLRDNFVWSLHVDAQDRLWIGTRNAGLAVLEADRASFRHFDLESHPEMGSNTVWMVASTPDGMVWVGTGDAGLVRIDAEGRLRRFVPEPGNVRSVPALGITGLRVDGEGRLWVATRDNGMAWWTGRDFERVAAPLAGRSVDLLTFDRAGKAWISMPGEGFVMAPGGEFAPMPWRDPLAGAPALGMLLEDAQGAHWLDTRSGMAREAGGRVQDVPLYSHASRGRVRPAWSSALEDREGGLWFASLDYGLWHVPANWRNFTVLARRDGDPGSLANAYVHGVASARDGGLWLVGSGGVLDWLDPRNGEVRHRQRAVCGDLIATGVHEGRDGVVWVGCRGHLARYDPRSGEMKRWSRNAAVDPAPANATFQFLERSDGTLWLSDDAGVQWRDRDGRVLANLRAGDEGGLPQATVITQMSRGPEGGIWLATSQGLWRWDEASRHFSPVPGSPEGYLRGFSIANDGTVWTASMGKLSAWRWVGATLAHVETIGAAEGMPMLVPSGVAVDGSGTLWLPTVRGLIRYEPEERRLRVYGVRDGLPSQEFSDTPIHVLPMGMLAMGTADGLLLFHPQQVQAVDRLPPLAIESVDVRRGDARIDLPRQGTVTLQHGDRDLRVVLRLLSFTDAHAHHYRFRLGGHDEGWVEAAGGERVFSQLGAGDYRLDVQARTADSDWTPVQSLQLHMQRPWWATRPALAVFAACLALLAWLVALSYRNRLRRRNEWQLAEHKREVAEQASLAKTRFLATLGHEVRTPMTGVLGMSELLQATPLDTRQRGYVDAIRRAGEHLMRLVNDALDLARIEADKLQLDPQPFDLHALVDEVVALCEPAAQRRGLAFRSDIDDDVPRWLLGDAMRVRQILLNLLGNANKFTEEGSVELHVGALSPVGIRLTVSDTGPGLNDEQKQRLFRRFEQAEGARTTTRYGGSGLGLAICQELAAAMDGRIEVDSAPGEGTSFVVDLRLPKAEPVADAASTPATDVAADGLQLLLVEDDATVAEVVAGLLEARGHRVVRAANGLNALAEAATGAFELALLDLDLPGIDGLTLARMLREQGFARPIIAVTARADAEAEPLAREAGFDGFLRKPLTGAMLAEAIEAALAEPASIQRRTDEAR</sequence>
<dbReference type="Gene3D" id="3.40.50.2300">
    <property type="match status" value="1"/>
</dbReference>
<dbReference type="SUPFAM" id="SSF55874">
    <property type="entry name" value="ATPase domain of HSP90 chaperone/DNA topoisomerase II/histidine kinase"/>
    <property type="match status" value="1"/>
</dbReference>
<dbReference type="InterPro" id="IPR015943">
    <property type="entry name" value="WD40/YVTN_repeat-like_dom_sf"/>
</dbReference>
<dbReference type="Pfam" id="PF02518">
    <property type="entry name" value="HATPase_c"/>
    <property type="match status" value="1"/>
</dbReference>
<dbReference type="InterPro" id="IPR004358">
    <property type="entry name" value="Sig_transdc_His_kin-like_C"/>
</dbReference>
<evidence type="ECO:0000256" key="9">
    <source>
        <dbReference type="SAM" id="SignalP"/>
    </source>
</evidence>
<gene>
    <name evidence="12" type="ORF">E2F46_04105</name>
</gene>
<evidence type="ECO:0000256" key="1">
    <source>
        <dbReference type="ARBA" id="ARBA00000085"/>
    </source>
</evidence>
<comment type="caution">
    <text evidence="12">The sequence shown here is derived from an EMBL/GenBank/DDBJ whole genome shotgun (WGS) entry which is preliminary data.</text>
</comment>
<dbReference type="GO" id="GO:0005886">
    <property type="term" value="C:plasma membrane"/>
    <property type="evidence" value="ECO:0007669"/>
    <property type="project" value="TreeGrafter"/>
</dbReference>
<dbReference type="InterPro" id="IPR005467">
    <property type="entry name" value="His_kinase_dom"/>
</dbReference>
<proteinExistence type="predicted"/>
<dbReference type="InterPro" id="IPR013783">
    <property type="entry name" value="Ig-like_fold"/>
</dbReference>
<dbReference type="Gene3D" id="2.60.40.10">
    <property type="entry name" value="Immunoglobulins"/>
    <property type="match status" value="1"/>
</dbReference>
<dbReference type="EC" id="2.7.13.3" evidence="2"/>
<feature type="modified residue" description="4-aspartylphosphate" evidence="7">
    <location>
        <position position="1104"/>
    </location>
</feature>
<keyword evidence="8" id="KW-0812">Transmembrane</keyword>
<dbReference type="InterPro" id="IPR036097">
    <property type="entry name" value="HisK_dim/P_sf"/>
</dbReference>
<dbReference type="Pfam" id="PF00072">
    <property type="entry name" value="Response_reg"/>
    <property type="match status" value="1"/>
</dbReference>
<dbReference type="Proteomes" id="UP000294796">
    <property type="component" value="Unassembled WGS sequence"/>
</dbReference>
<dbReference type="SMART" id="SM00388">
    <property type="entry name" value="HisKA"/>
    <property type="match status" value="1"/>
</dbReference>
<keyword evidence="3 7" id="KW-0597">Phosphoprotein</keyword>
<feature type="chain" id="PRO_5020294455" description="histidine kinase" evidence="9">
    <location>
        <begin position="19"/>
        <end position="1183"/>
    </location>
</feature>
<comment type="catalytic activity">
    <reaction evidence="1">
        <text>ATP + protein L-histidine = ADP + protein N-phospho-L-histidine.</text>
        <dbReference type="EC" id="2.7.13.3"/>
    </reaction>
</comment>
<dbReference type="PROSITE" id="PS50110">
    <property type="entry name" value="RESPONSE_REGULATORY"/>
    <property type="match status" value="1"/>
</dbReference>
<dbReference type="FunFam" id="1.10.287.130:FF:000028">
    <property type="entry name" value="Hybrid signal transduction histidine kinase"/>
    <property type="match status" value="1"/>
</dbReference>
<keyword evidence="9" id="KW-0732">Signal</keyword>
<dbReference type="CDD" id="cd16922">
    <property type="entry name" value="HATPase_EvgS-ArcB-TorS-like"/>
    <property type="match status" value="1"/>
</dbReference>
<keyword evidence="13" id="KW-1185">Reference proteome</keyword>
<dbReference type="PRINTS" id="PR00344">
    <property type="entry name" value="BCTRLSENSOR"/>
</dbReference>
<keyword evidence="6" id="KW-0902">Two-component regulatory system</keyword>
<dbReference type="SUPFAM" id="SSF63829">
    <property type="entry name" value="Calcium-dependent phosphotriesterase"/>
    <property type="match status" value="3"/>
</dbReference>
<dbReference type="InterPro" id="IPR001789">
    <property type="entry name" value="Sig_transdc_resp-reg_receiver"/>
</dbReference>
<dbReference type="InterPro" id="IPR011123">
    <property type="entry name" value="Y_Y_Y"/>
</dbReference>
<feature type="domain" description="Histidine kinase" evidence="10">
    <location>
        <begin position="816"/>
        <end position="1034"/>
    </location>
</feature>
<feature type="transmembrane region" description="Helical" evidence="8">
    <location>
        <begin position="764"/>
        <end position="783"/>
    </location>
</feature>
<dbReference type="PROSITE" id="PS50109">
    <property type="entry name" value="HIS_KIN"/>
    <property type="match status" value="1"/>
</dbReference>
<dbReference type="InterPro" id="IPR003594">
    <property type="entry name" value="HATPase_dom"/>
</dbReference>
<dbReference type="RefSeq" id="WP_133320798.1">
    <property type="nucleotide sequence ID" value="NZ_SMTF01000002.1"/>
</dbReference>
<dbReference type="SUPFAM" id="SSF47384">
    <property type="entry name" value="Homodimeric domain of signal transducing histidine kinase"/>
    <property type="match status" value="1"/>
</dbReference>
<dbReference type="Pfam" id="PF07494">
    <property type="entry name" value="Reg_prop"/>
    <property type="match status" value="2"/>
</dbReference>
<keyword evidence="5 12" id="KW-0418">Kinase</keyword>
<dbReference type="GO" id="GO:0009927">
    <property type="term" value="F:histidine phosphotransfer kinase activity"/>
    <property type="evidence" value="ECO:0007669"/>
    <property type="project" value="TreeGrafter"/>
</dbReference>
<evidence type="ECO:0000256" key="3">
    <source>
        <dbReference type="ARBA" id="ARBA00022553"/>
    </source>
</evidence>
<evidence type="ECO:0000256" key="8">
    <source>
        <dbReference type="SAM" id="Phobius"/>
    </source>
</evidence>
<evidence type="ECO:0000256" key="6">
    <source>
        <dbReference type="ARBA" id="ARBA00023012"/>
    </source>
</evidence>
<dbReference type="Gene3D" id="1.10.287.130">
    <property type="match status" value="1"/>
</dbReference>
<dbReference type="Gene3D" id="2.130.10.10">
    <property type="entry name" value="YVTN repeat-like/Quinoprotein amine dehydrogenase"/>
    <property type="match status" value="3"/>
</dbReference>
<dbReference type="GO" id="GO:0000155">
    <property type="term" value="F:phosphorelay sensor kinase activity"/>
    <property type="evidence" value="ECO:0007669"/>
    <property type="project" value="InterPro"/>
</dbReference>
<name>A0A4R5U1C6_9GAMM</name>
<evidence type="ECO:0000256" key="2">
    <source>
        <dbReference type="ARBA" id="ARBA00012438"/>
    </source>
</evidence>
<organism evidence="12 13">
    <name type="scientific">Luteimonas aestuarii</name>
    <dbReference type="NCBI Taxonomy" id="453837"/>
    <lineage>
        <taxon>Bacteria</taxon>
        <taxon>Pseudomonadati</taxon>
        <taxon>Pseudomonadota</taxon>
        <taxon>Gammaproteobacteria</taxon>
        <taxon>Lysobacterales</taxon>
        <taxon>Lysobacteraceae</taxon>
        <taxon>Luteimonas</taxon>
    </lineage>
</organism>
<evidence type="ECO:0000256" key="5">
    <source>
        <dbReference type="ARBA" id="ARBA00022777"/>
    </source>
</evidence>
<dbReference type="CDD" id="cd00082">
    <property type="entry name" value="HisKA"/>
    <property type="match status" value="1"/>
</dbReference>
<dbReference type="Pfam" id="PF07495">
    <property type="entry name" value="Y_Y_Y"/>
    <property type="match status" value="1"/>
</dbReference>
<dbReference type="SMART" id="SM00448">
    <property type="entry name" value="REC"/>
    <property type="match status" value="1"/>
</dbReference>
<protein>
    <recommendedName>
        <fullName evidence="2">histidine kinase</fullName>
        <ecNumber evidence="2">2.7.13.3</ecNumber>
    </recommendedName>
</protein>
<dbReference type="FunFam" id="3.30.565.10:FF:000010">
    <property type="entry name" value="Sensor histidine kinase RcsC"/>
    <property type="match status" value="1"/>
</dbReference>
<dbReference type="InterPro" id="IPR003661">
    <property type="entry name" value="HisK_dim/P_dom"/>
</dbReference>
<keyword evidence="4" id="KW-0808">Transferase</keyword>
<dbReference type="PANTHER" id="PTHR43047:SF72">
    <property type="entry name" value="OSMOSENSING HISTIDINE PROTEIN KINASE SLN1"/>
    <property type="match status" value="1"/>
</dbReference>
<evidence type="ECO:0000313" key="13">
    <source>
        <dbReference type="Proteomes" id="UP000294796"/>
    </source>
</evidence>
<dbReference type="Pfam" id="PF00512">
    <property type="entry name" value="HisKA"/>
    <property type="match status" value="1"/>
</dbReference>